<evidence type="ECO:0000313" key="7">
    <source>
        <dbReference type="Proteomes" id="UP001626550"/>
    </source>
</evidence>
<dbReference type="Gene3D" id="3.40.50.300">
    <property type="entry name" value="P-loop containing nucleotide triphosphate hydrolases"/>
    <property type="match status" value="1"/>
</dbReference>
<keyword evidence="2" id="KW-0067">ATP-binding</keyword>
<dbReference type="Pfam" id="PF10431">
    <property type="entry name" value="ClpB_D2-small"/>
    <property type="match status" value="1"/>
</dbReference>
<proteinExistence type="predicted"/>
<feature type="compositionally biased region" description="Basic and acidic residues" evidence="3">
    <location>
        <begin position="249"/>
        <end position="269"/>
    </location>
</feature>
<sequence>MKIRYALPVHNFTQLRNSLVNRKPGQYEFLSKRNGSGGSKVPFEGTSESFSATVHTDNTNKTKGSGGGSSLNCTKCGQPLRTLEPPIISRFMKCDNCQQLYTLIDKNALKIPDSANQEQNAPPYPKQIHNYLDKHVIGQEQVKKILSVQVYSHYNRIFHNELNKQKPTEQASMGFDQVYPDYKSSSSSVPYIPGVSLKPGYASTLKSKPVNVDSRILQDNPAVAELLHLLGGDSAKGQEKGSLSQPLQKGDEQQSGEKPRGSSLLREDGEKAVRLDKSNIILLGPTGSGKTLLAQTLANCLEVPFAICDCTTLTQAGYVGEDIESVIAKLLQDANYNVEKAQQGIIFLDEVDKIASKTGAFHSIRDVGGEGGMLKLLEGSVVNVPDGKGSRKLRGDTVPVDTTNILFIASGAFNGLDRIISRRKDKRALGFTDVDTRVAVDAENVKTDEDSSIPKIFRYSAELDPREIHAEKDKVLMQVEACDLIEYGIIPEFVGRFPIVTALHSLNEEMLMRILTEPQNALMKQYKLLFEIDNCELTLTEDSLRQISKKALKNQTGARGLRAILEDLLLSSRYEIPGSNISQCIINEKVVLGQEEPRFVYRDKAFAGASS</sequence>
<comment type="caution">
    <text evidence="6">The sequence shown here is derived from an EMBL/GenBank/DDBJ whole genome shotgun (WGS) entry which is preliminary data.</text>
</comment>
<feature type="region of interest" description="Disordered" evidence="3">
    <location>
        <begin position="234"/>
        <end position="269"/>
    </location>
</feature>
<dbReference type="InterPro" id="IPR003959">
    <property type="entry name" value="ATPase_AAA_core"/>
</dbReference>
<evidence type="ECO:0000256" key="3">
    <source>
        <dbReference type="SAM" id="MobiDB-lite"/>
    </source>
</evidence>
<dbReference type="InterPro" id="IPR003593">
    <property type="entry name" value="AAA+_ATPase"/>
</dbReference>
<dbReference type="SMART" id="SM00382">
    <property type="entry name" value="AAA"/>
    <property type="match status" value="1"/>
</dbReference>
<organism evidence="6 7">
    <name type="scientific">Cichlidogyrus casuarinus</name>
    <dbReference type="NCBI Taxonomy" id="1844966"/>
    <lineage>
        <taxon>Eukaryota</taxon>
        <taxon>Metazoa</taxon>
        <taxon>Spiralia</taxon>
        <taxon>Lophotrochozoa</taxon>
        <taxon>Platyhelminthes</taxon>
        <taxon>Monogenea</taxon>
        <taxon>Monopisthocotylea</taxon>
        <taxon>Dactylogyridea</taxon>
        <taxon>Ancyrocephalidae</taxon>
        <taxon>Cichlidogyrus</taxon>
    </lineage>
</organism>
<dbReference type="FunFam" id="1.10.8.60:FF:000002">
    <property type="entry name" value="ATP-dependent Clp protease ATP-binding subunit ClpX"/>
    <property type="match status" value="1"/>
</dbReference>
<keyword evidence="7" id="KW-1185">Reference proteome</keyword>
<keyword evidence="1" id="KW-0547">Nucleotide-binding</keyword>
<accession>A0ABD2QM94</accession>
<dbReference type="InterPro" id="IPR050052">
    <property type="entry name" value="ATP-dep_Clp_protease_ClpX"/>
</dbReference>
<dbReference type="Proteomes" id="UP001626550">
    <property type="component" value="Unassembled WGS sequence"/>
</dbReference>
<evidence type="ECO:0000313" key="6">
    <source>
        <dbReference type="EMBL" id="KAL3320614.1"/>
    </source>
</evidence>
<reference evidence="6 7" key="1">
    <citation type="submission" date="2024-11" db="EMBL/GenBank/DDBJ databases">
        <title>Adaptive evolution of stress response genes in parasites aligns with host niche diversity.</title>
        <authorList>
            <person name="Hahn C."/>
            <person name="Resl P."/>
        </authorList>
    </citation>
    <scope>NUCLEOTIDE SEQUENCE [LARGE SCALE GENOMIC DNA]</scope>
    <source>
        <strain evidence="6">EGGRZ-B1_66</strain>
        <tissue evidence="6">Body</tissue>
    </source>
</reference>
<dbReference type="InterPro" id="IPR059067">
    <property type="entry name" value="Znf_ribbon_CLPX-like"/>
</dbReference>
<evidence type="ECO:0000259" key="4">
    <source>
        <dbReference type="SMART" id="SM00382"/>
    </source>
</evidence>
<evidence type="ECO:0000256" key="2">
    <source>
        <dbReference type="ARBA" id="ARBA00022840"/>
    </source>
</evidence>
<evidence type="ECO:0000259" key="5">
    <source>
        <dbReference type="SMART" id="SM01086"/>
    </source>
</evidence>
<feature type="domain" description="AAA+ ATPase" evidence="4">
    <location>
        <begin position="276"/>
        <end position="435"/>
    </location>
</feature>
<dbReference type="PANTHER" id="PTHR48102">
    <property type="entry name" value="ATP-DEPENDENT CLP PROTEASE ATP-BINDING SUBUNIT CLPX-LIKE, MITOCHONDRIAL-RELATED"/>
    <property type="match status" value="1"/>
</dbReference>
<dbReference type="InterPro" id="IPR019489">
    <property type="entry name" value="Clp_ATPase_C"/>
</dbReference>
<dbReference type="AlphaFoldDB" id="A0ABD2QM94"/>
<dbReference type="Pfam" id="PF07724">
    <property type="entry name" value="AAA_2"/>
    <property type="match status" value="1"/>
</dbReference>
<evidence type="ECO:0000256" key="1">
    <source>
        <dbReference type="ARBA" id="ARBA00022741"/>
    </source>
</evidence>
<feature type="domain" description="Clp ATPase C-terminal" evidence="5">
    <location>
        <begin position="506"/>
        <end position="592"/>
    </location>
</feature>
<evidence type="ECO:0008006" key="8">
    <source>
        <dbReference type="Google" id="ProtNLM"/>
    </source>
</evidence>
<dbReference type="EMBL" id="JBJKFK010000040">
    <property type="protein sequence ID" value="KAL3320614.1"/>
    <property type="molecule type" value="Genomic_DNA"/>
</dbReference>
<feature type="compositionally biased region" description="Polar residues" evidence="3">
    <location>
        <begin position="50"/>
        <end position="63"/>
    </location>
</feature>
<dbReference type="Gene3D" id="1.10.8.60">
    <property type="match status" value="1"/>
</dbReference>
<dbReference type="PANTHER" id="PTHR48102:SF7">
    <property type="entry name" value="ATP-DEPENDENT CLP PROTEASE ATP-BINDING SUBUNIT CLPX-LIKE, MITOCHONDRIAL"/>
    <property type="match status" value="1"/>
</dbReference>
<name>A0ABD2QM94_9PLAT</name>
<dbReference type="GO" id="GO:0005524">
    <property type="term" value="F:ATP binding"/>
    <property type="evidence" value="ECO:0007669"/>
    <property type="project" value="UniProtKB-KW"/>
</dbReference>
<dbReference type="InterPro" id="IPR027417">
    <property type="entry name" value="P-loop_NTPase"/>
</dbReference>
<gene>
    <name evidence="6" type="ORF">Ciccas_000689</name>
</gene>
<protein>
    <recommendedName>
        <fullName evidence="8">ATP-dependent Clp protease ATP-binding subunit clpX-like, mitochondrial</fullName>
    </recommendedName>
</protein>
<feature type="region of interest" description="Disordered" evidence="3">
    <location>
        <begin position="50"/>
        <end position="70"/>
    </location>
</feature>
<dbReference type="Pfam" id="PF26040">
    <property type="entry name" value="Zn_ribbon_CLPX_N"/>
    <property type="match status" value="1"/>
</dbReference>
<dbReference type="SUPFAM" id="SSF52540">
    <property type="entry name" value="P-loop containing nucleoside triphosphate hydrolases"/>
    <property type="match status" value="1"/>
</dbReference>
<dbReference type="SMART" id="SM01086">
    <property type="entry name" value="ClpB_D2-small"/>
    <property type="match status" value="1"/>
</dbReference>